<gene>
    <name evidence="2" type="ORF">ACCQ42_01065</name>
</gene>
<keyword evidence="3" id="KW-1185">Reference proteome</keyword>
<evidence type="ECO:0000256" key="1">
    <source>
        <dbReference type="SAM" id="Phobius"/>
    </source>
</evidence>
<evidence type="ECO:0000313" key="2">
    <source>
        <dbReference type="EMBL" id="MFO3666365.1"/>
    </source>
</evidence>
<reference evidence="2 3" key="1">
    <citation type="journal article" date="2025" name="Anaerobe">
        <title>Description of Anaerococcus kampingiae sp. nov., Anaerococcus groningensis sp. nov., Anaerococcus martiniensis sp. nov., and Anaerococcus cruorum sp. nov., isolated from human clinical specimens.</title>
        <authorList>
            <person name="Boiten K.E."/>
            <person name="Meijer J."/>
            <person name="van Wezel E.M."/>
            <person name="Veloo A.C.M."/>
        </authorList>
    </citation>
    <scope>NUCLEOTIDE SEQUENCE [LARGE SCALE GENOMIC DNA]</scope>
    <source>
        <strain evidence="2 3">ENR0874</strain>
    </source>
</reference>
<dbReference type="EMBL" id="JBGMEF010000005">
    <property type="protein sequence ID" value="MFO3666365.1"/>
    <property type="molecule type" value="Genomic_DNA"/>
</dbReference>
<dbReference type="Proteomes" id="UP001637994">
    <property type="component" value="Unassembled WGS sequence"/>
</dbReference>
<keyword evidence="1" id="KW-1133">Transmembrane helix</keyword>
<evidence type="ECO:0000313" key="3">
    <source>
        <dbReference type="Proteomes" id="UP001637994"/>
    </source>
</evidence>
<keyword evidence="1" id="KW-0472">Membrane</keyword>
<keyword evidence="1" id="KW-0812">Transmembrane</keyword>
<organism evidence="2 3">
    <name type="scientific">Anaerococcus kampingae</name>
    <dbReference type="NCBI Taxonomy" id="3115614"/>
    <lineage>
        <taxon>Bacteria</taxon>
        <taxon>Bacillati</taxon>
        <taxon>Bacillota</taxon>
        <taxon>Tissierellia</taxon>
        <taxon>Tissierellales</taxon>
        <taxon>Peptoniphilaceae</taxon>
        <taxon>Anaerococcus</taxon>
    </lineage>
</organism>
<accession>A0ABW9MAM9</accession>
<feature type="transmembrane region" description="Helical" evidence="1">
    <location>
        <begin position="100"/>
        <end position="118"/>
    </location>
</feature>
<protein>
    <submittedName>
        <fullName evidence="2">5-bromo-4-chloroindolyl phosphate hydrolysis family protein</fullName>
    </submittedName>
</protein>
<feature type="transmembrane region" description="Helical" evidence="1">
    <location>
        <begin position="75"/>
        <end position="94"/>
    </location>
</feature>
<proteinExistence type="predicted"/>
<comment type="caution">
    <text evidence="2">The sequence shown here is derived from an EMBL/GenBank/DDBJ whole genome shotgun (WGS) entry which is preliminary data.</text>
</comment>
<name>A0ABW9MAM9_9FIRM</name>
<sequence length="366" mass="41610">MAKKNNNFRFDLDDLDFDLDNIDFASIGQKIKNSVTSAINGFSRGFSTNLPAIRDPNVCEQKNPIGPGRINGLKFFAVLIGITCISIGLDELLYMGLANFIFKSLLIAVGIGVPIYMWQIANNNKRLAINYSRFKRELGTNTIISIKDLASAVSQSEKQTINDLLYFMKQNYFKQARIVENDSIFILDIPTFKLYKEKIAGLPYYKREEITDDVSVEDINKDQAENIITNSDQILEKMNKAGSNIRSESFKAKLSVLFTNIADILNIVKKYPQKASSLTKFNDYYMPTSLKLIESFEEFELMNTDDIKIRKAMAEIENSIKTIAEAFDNIKVDLLSDRAMDVKTDIDTIELILNQEGLLENDWSEK</sequence>